<dbReference type="Proteomes" id="UP000616547">
    <property type="component" value="Unassembled WGS sequence"/>
</dbReference>
<protein>
    <recommendedName>
        <fullName evidence="3">Transposase</fullName>
    </recommendedName>
</protein>
<keyword evidence="2" id="KW-1185">Reference proteome</keyword>
<accession>A0ABQ3W9V5</accession>
<name>A0ABQ3W9V5_9LACO</name>
<comment type="caution">
    <text evidence="1">The sequence shown here is derived from an EMBL/GenBank/DDBJ whole genome shotgun (WGS) entry which is preliminary data.</text>
</comment>
<reference evidence="2" key="1">
    <citation type="submission" date="2021-01" db="EMBL/GenBank/DDBJ databases">
        <title>Draft genome sequence of Nasalis larvatus strain YZ03.</title>
        <authorList>
            <person name="Suzuki-Hashido N."/>
            <person name="Tsuchida S."/>
            <person name="Hayakawa T."/>
        </authorList>
    </citation>
    <scope>NUCLEOTIDE SEQUENCE [LARGE SCALE GENOMIC DNA]</scope>
    <source>
        <strain evidence="2">YZ03</strain>
    </source>
</reference>
<proteinExistence type="predicted"/>
<evidence type="ECO:0008006" key="3">
    <source>
        <dbReference type="Google" id="ProtNLM"/>
    </source>
</evidence>
<gene>
    <name evidence="1" type="ORF">lacNasYZ03_18170</name>
</gene>
<evidence type="ECO:0000313" key="1">
    <source>
        <dbReference type="EMBL" id="GHW02130.1"/>
    </source>
</evidence>
<dbReference type="EMBL" id="BOCI01000495">
    <property type="protein sequence ID" value="GHW02130.1"/>
    <property type="molecule type" value="Genomic_DNA"/>
</dbReference>
<evidence type="ECO:0000313" key="2">
    <source>
        <dbReference type="Proteomes" id="UP000616547"/>
    </source>
</evidence>
<organism evidence="1 2">
    <name type="scientific">Lactobacillus nasalidis</name>
    <dbReference type="NCBI Taxonomy" id="2797258"/>
    <lineage>
        <taxon>Bacteria</taxon>
        <taxon>Bacillati</taxon>
        <taxon>Bacillota</taxon>
        <taxon>Bacilli</taxon>
        <taxon>Lactobacillales</taxon>
        <taxon>Lactobacillaceae</taxon>
        <taxon>Lactobacillus</taxon>
    </lineage>
</organism>
<sequence>MIKTLFSRFAGIKTQLVKIQLKIEKISAGHSKRNELTALIYFALESNITIWGANI</sequence>